<dbReference type="InterPro" id="IPR050327">
    <property type="entry name" value="Proton-linked_MCT"/>
</dbReference>
<proteinExistence type="predicted"/>
<protein>
    <recommendedName>
        <fullName evidence="4">Major facilitator superfamily (MFS) profile domain-containing protein</fullName>
    </recommendedName>
</protein>
<dbReference type="PANTHER" id="PTHR11360:SF303">
    <property type="entry name" value="MAJOR FACILITATOR SUPERFAMILY (MFS) PROFILE DOMAIN-CONTAINING PROTEIN"/>
    <property type="match status" value="1"/>
</dbReference>
<evidence type="ECO:0000256" key="3">
    <source>
        <dbReference type="SAM" id="Phobius"/>
    </source>
</evidence>
<feature type="region of interest" description="Disordered" evidence="2">
    <location>
        <begin position="201"/>
        <end position="250"/>
    </location>
</feature>
<dbReference type="GO" id="GO:0008028">
    <property type="term" value="F:monocarboxylic acid transmembrane transporter activity"/>
    <property type="evidence" value="ECO:0007669"/>
    <property type="project" value="TreeGrafter"/>
</dbReference>
<keyword evidence="3" id="KW-0812">Transmembrane</keyword>
<dbReference type="PANTHER" id="PTHR11360">
    <property type="entry name" value="MONOCARBOXYLATE TRANSPORTER"/>
    <property type="match status" value="1"/>
</dbReference>
<feature type="transmembrane region" description="Helical" evidence="3">
    <location>
        <begin position="484"/>
        <end position="504"/>
    </location>
</feature>
<evidence type="ECO:0000256" key="2">
    <source>
        <dbReference type="SAM" id="MobiDB-lite"/>
    </source>
</evidence>
<feature type="transmembrane region" description="Helical" evidence="3">
    <location>
        <begin position="133"/>
        <end position="156"/>
    </location>
</feature>
<dbReference type="InterPro" id="IPR020846">
    <property type="entry name" value="MFS_dom"/>
</dbReference>
<feature type="compositionally biased region" description="Basic and acidic residues" evidence="2">
    <location>
        <begin position="269"/>
        <end position="286"/>
    </location>
</feature>
<comment type="caution">
    <text evidence="5">The sequence shown here is derived from an EMBL/GenBank/DDBJ whole genome shotgun (WGS) entry which is preliminary data.</text>
</comment>
<feature type="transmembrane region" description="Helical" evidence="3">
    <location>
        <begin position="543"/>
        <end position="563"/>
    </location>
</feature>
<feature type="transmembrane region" description="Helical" evidence="3">
    <location>
        <begin position="510"/>
        <end position="531"/>
    </location>
</feature>
<feature type="transmembrane region" description="Helical" evidence="3">
    <location>
        <begin position="168"/>
        <end position="192"/>
    </location>
</feature>
<feature type="compositionally biased region" description="Polar residues" evidence="2">
    <location>
        <begin position="292"/>
        <end position="307"/>
    </location>
</feature>
<evidence type="ECO:0000259" key="4">
    <source>
        <dbReference type="PROSITE" id="PS50850"/>
    </source>
</evidence>
<dbReference type="PROSITE" id="PS50850">
    <property type="entry name" value="MFS"/>
    <property type="match status" value="1"/>
</dbReference>
<feature type="transmembrane region" description="Helical" evidence="3">
    <location>
        <begin position="76"/>
        <end position="95"/>
    </location>
</feature>
<dbReference type="InterPro" id="IPR036259">
    <property type="entry name" value="MFS_trans_sf"/>
</dbReference>
<evidence type="ECO:0000256" key="1">
    <source>
        <dbReference type="ARBA" id="ARBA00004141"/>
    </source>
</evidence>
<sequence>MEGGIQGIVIVFSAFMIQVLAFGNYAVVGIYTVHLLEEFNNDAVGVSLISSIHFAILLGCGPIISFLMTKFSYRKLSLIGAVLVFIGILCTPYVVYLPAMYVFFGVFAGLGGSLIYFPSHVLSGLYYDKYRSLSTGVATAGTGMGAIVMPLVVGILIEEYTWKGSQGLFFFCSLLILAGLQMHLLIFALLMLPPPILPRQSPSNDSLSNPLMVSQTSTSTDKLMKGNLGHRFPERPHLHKKDSSQFSGASGLVTEHQEAKQFKFSTFKSSEHNETKRDGHWAPLDRTDEESLQTSYNSNSRGGSQTAQDEDVLLRRPRVRSPLPADDISFVFRPSYLSWVSDKNCSNRSSWIYDMFPQHVLETAIVSSSDRPKTAVNGVYKNKHSAPSSHARSTTAGVLPHKTLKETMKHHLLIFANFKFIIYLISTFFWSLSTTMFLTFGPELIVMKGHSAYSTAMVFTFYGVGQLIGCIIISILGSCIGKRMLLYIISNSLTGVFISISPVYDSYLEIAVVLLCMGLAYGGILGLYMIVMVDIVGVNDMEIGLGYIMFSSGLGCFTGPPLGGYLGELYGNYDASFYIAGALAVLAGLIMVLIYITKGCSKKPVVV</sequence>
<comment type="subcellular location">
    <subcellularLocation>
        <location evidence="1">Membrane</location>
        <topology evidence="1">Multi-pass membrane protein</topology>
    </subcellularLocation>
</comment>
<dbReference type="Pfam" id="PF07690">
    <property type="entry name" value="MFS_1"/>
    <property type="match status" value="2"/>
</dbReference>
<dbReference type="AlphaFoldDB" id="A0AAV2HTA0"/>
<dbReference type="SUPFAM" id="SSF103473">
    <property type="entry name" value="MFS general substrate transporter"/>
    <property type="match status" value="1"/>
</dbReference>
<feature type="transmembrane region" description="Helical" evidence="3">
    <location>
        <begin position="7"/>
        <end position="31"/>
    </location>
</feature>
<reference evidence="5 6" key="1">
    <citation type="submission" date="2024-04" db="EMBL/GenBank/DDBJ databases">
        <authorList>
            <consortium name="Genoscope - CEA"/>
            <person name="William W."/>
        </authorList>
    </citation>
    <scope>NUCLEOTIDE SEQUENCE [LARGE SCALE GENOMIC DNA]</scope>
</reference>
<keyword evidence="3" id="KW-1133">Transmembrane helix</keyword>
<keyword evidence="3" id="KW-0472">Membrane</keyword>
<feature type="region of interest" description="Disordered" evidence="2">
    <location>
        <begin position="264"/>
        <end position="315"/>
    </location>
</feature>
<name>A0AAV2HTA0_LYMST</name>
<feature type="transmembrane region" description="Helical" evidence="3">
    <location>
        <begin position="412"/>
        <end position="432"/>
    </location>
</feature>
<organism evidence="5 6">
    <name type="scientific">Lymnaea stagnalis</name>
    <name type="common">Great pond snail</name>
    <name type="synonym">Helix stagnalis</name>
    <dbReference type="NCBI Taxonomy" id="6523"/>
    <lineage>
        <taxon>Eukaryota</taxon>
        <taxon>Metazoa</taxon>
        <taxon>Spiralia</taxon>
        <taxon>Lophotrochozoa</taxon>
        <taxon>Mollusca</taxon>
        <taxon>Gastropoda</taxon>
        <taxon>Heterobranchia</taxon>
        <taxon>Euthyneura</taxon>
        <taxon>Panpulmonata</taxon>
        <taxon>Hygrophila</taxon>
        <taxon>Lymnaeoidea</taxon>
        <taxon>Lymnaeidae</taxon>
        <taxon>Lymnaea</taxon>
    </lineage>
</organism>
<dbReference type="Gene3D" id="1.20.1250.20">
    <property type="entry name" value="MFS general substrate transporter like domains"/>
    <property type="match status" value="2"/>
</dbReference>
<evidence type="ECO:0000313" key="6">
    <source>
        <dbReference type="Proteomes" id="UP001497497"/>
    </source>
</evidence>
<gene>
    <name evidence="5" type="ORF">GSLYS_00010563001</name>
</gene>
<dbReference type="Proteomes" id="UP001497497">
    <property type="component" value="Unassembled WGS sequence"/>
</dbReference>
<dbReference type="EMBL" id="CAXITT010000235">
    <property type="protein sequence ID" value="CAL1536650.1"/>
    <property type="molecule type" value="Genomic_DNA"/>
</dbReference>
<evidence type="ECO:0000313" key="5">
    <source>
        <dbReference type="EMBL" id="CAL1536650.1"/>
    </source>
</evidence>
<dbReference type="GO" id="GO:0016020">
    <property type="term" value="C:membrane"/>
    <property type="evidence" value="ECO:0007669"/>
    <property type="project" value="UniProtKB-SubCell"/>
</dbReference>
<accession>A0AAV2HTA0</accession>
<keyword evidence="6" id="KW-1185">Reference proteome</keyword>
<feature type="transmembrane region" description="Helical" evidence="3">
    <location>
        <begin position="101"/>
        <end position="121"/>
    </location>
</feature>
<feature type="transmembrane region" description="Helical" evidence="3">
    <location>
        <begin position="452"/>
        <end position="477"/>
    </location>
</feature>
<feature type="domain" description="Major facilitator superfamily (MFS) profile" evidence="4">
    <location>
        <begin position="419"/>
        <end position="607"/>
    </location>
</feature>
<feature type="compositionally biased region" description="Polar residues" evidence="2">
    <location>
        <begin position="201"/>
        <end position="221"/>
    </location>
</feature>
<feature type="transmembrane region" description="Helical" evidence="3">
    <location>
        <begin position="575"/>
        <end position="596"/>
    </location>
</feature>
<feature type="transmembrane region" description="Helical" evidence="3">
    <location>
        <begin position="43"/>
        <end position="64"/>
    </location>
</feature>
<dbReference type="InterPro" id="IPR011701">
    <property type="entry name" value="MFS"/>
</dbReference>